<reference evidence="13 14" key="1">
    <citation type="journal article" date="2017" name="Syst. Appl. Microbiol.">
        <title>Soybeans inoculated with root zone soils of Canadian native legumes harbour diverse and novel Bradyrhizobium spp. that possess agricultural potential.</title>
        <authorList>
            <person name="Bromfield E.S.P."/>
            <person name="Cloutier S."/>
            <person name="Tambong J.T."/>
            <person name="Tran Thi T.V."/>
        </authorList>
    </citation>
    <scope>NUCLEOTIDE SEQUENCE [LARGE SCALE GENOMIC DNA]</scope>
    <source>
        <strain evidence="13 14">323S2</strain>
    </source>
</reference>
<evidence type="ECO:0000256" key="8">
    <source>
        <dbReference type="ARBA" id="ARBA00023002"/>
    </source>
</evidence>
<dbReference type="SUPFAM" id="SSF51735">
    <property type="entry name" value="NAD(P)-binding Rossmann-fold domains"/>
    <property type="match status" value="1"/>
</dbReference>
<dbReference type="Pfam" id="PF02558">
    <property type="entry name" value="ApbA"/>
    <property type="match status" value="1"/>
</dbReference>
<keyword evidence="7" id="KW-0521">NADP</keyword>
<evidence type="ECO:0000256" key="5">
    <source>
        <dbReference type="ARBA" id="ARBA00019465"/>
    </source>
</evidence>
<dbReference type="Gene3D" id="1.10.1040.10">
    <property type="entry name" value="N-(1-d-carboxylethyl)-l-norvaline Dehydrogenase, domain 2"/>
    <property type="match status" value="1"/>
</dbReference>
<evidence type="ECO:0000313" key="14">
    <source>
        <dbReference type="Proteomes" id="UP000564836"/>
    </source>
</evidence>
<dbReference type="PANTHER" id="PTHR21708">
    <property type="entry name" value="PROBABLE 2-DEHYDROPANTOATE 2-REDUCTASE"/>
    <property type="match status" value="1"/>
</dbReference>
<dbReference type="GO" id="GO:0015940">
    <property type="term" value="P:pantothenate biosynthetic process"/>
    <property type="evidence" value="ECO:0007669"/>
    <property type="project" value="UniProtKB-KW"/>
</dbReference>
<feature type="domain" description="Ketopantoate reductase C-terminal" evidence="12">
    <location>
        <begin position="221"/>
        <end position="335"/>
    </location>
</feature>
<evidence type="ECO:0000256" key="7">
    <source>
        <dbReference type="ARBA" id="ARBA00022857"/>
    </source>
</evidence>
<dbReference type="PANTHER" id="PTHR21708:SF45">
    <property type="entry name" value="2-DEHYDROPANTOATE 2-REDUCTASE"/>
    <property type="match status" value="1"/>
</dbReference>
<protein>
    <recommendedName>
        <fullName evidence="5">2-dehydropantoate 2-reductase</fullName>
        <ecNumber evidence="4">1.1.1.169</ecNumber>
    </recommendedName>
    <alternativeName>
        <fullName evidence="9">Ketopantoate reductase</fullName>
    </alternativeName>
</protein>
<evidence type="ECO:0000256" key="3">
    <source>
        <dbReference type="ARBA" id="ARBA00007870"/>
    </source>
</evidence>
<evidence type="ECO:0000259" key="12">
    <source>
        <dbReference type="Pfam" id="PF08546"/>
    </source>
</evidence>
<dbReference type="GO" id="GO:0008677">
    <property type="term" value="F:2-dehydropantoate 2-reductase activity"/>
    <property type="evidence" value="ECO:0007669"/>
    <property type="project" value="UniProtKB-EC"/>
</dbReference>
<dbReference type="AlphaFoldDB" id="A0A9X9YTR0"/>
<comment type="similarity">
    <text evidence="3">Belongs to the ketopantoate reductase family.</text>
</comment>
<name>A0A9X9YTR0_9BRAD</name>
<dbReference type="EC" id="1.1.1.169" evidence="4"/>
<comment type="pathway">
    <text evidence="2">Cofactor biosynthesis; (R)-pantothenate biosynthesis; (R)-pantoate from 3-methyl-2-oxobutanoate: step 2/2.</text>
</comment>
<dbReference type="Proteomes" id="UP000564836">
    <property type="component" value="Chromosome"/>
</dbReference>
<dbReference type="SUPFAM" id="SSF48179">
    <property type="entry name" value="6-phosphogluconate dehydrogenase C-terminal domain-like"/>
    <property type="match status" value="1"/>
</dbReference>
<dbReference type="InterPro" id="IPR013332">
    <property type="entry name" value="KPR_N"/>
</dbReference>
<evidence type="ECO:0000256" key="1">
    <source>
        <dbReference type="ARBA" id="ARBA00002919"/>
    </source>
</evidence>
<keyword evidence="6" id="KW-0566">Pantothenate biosynthesis</keyword>
<dbReference type="InterPro" id="IPR013752">
    <property type="entry name" value="KPA_reductase"/>
</dbReference>
<evidence type="ECO:0000256" key="4">
    <source>
        <dbReference type="ARBA" id="ARBA00013014"/>
    </source>
</evidence>
<dbReference type="Gene3D" id="3.40.50.720">
    <property type="entry name" value="NAD(P)-binding Rossmann-like Domain"/>
    <property type="match status" value="1"/>
</dbReference>
<comment type="catalytic activity">
    <reaction evidence="10">
        <text>(R)-pantoate + NADP(+) = 2-dehydropantoate + NADPH + H(+)</text>
        <dbReference type="Rhea" id="RHEA:16233"/>
        <dbReference type="ChEBI" id="CHEBI:11561"/>
        <dbReference type="ChEBI" id="CHEBI:15378"/>
        <dbReference type="ChEBI" id="CHEBI:15980"/>
        <dbReference type="ChEBI" id="CHEBI:57783"/>
        <dbReference type="ChEBI" id="CHEBI:58349"/>
        <dbReference type="EC" id="1.1.1.169"/>
    </reaction>
</comment>
<dbReference type="NCBIfam" id="NF005089">
    <property type="entry name" value="PRK06522.1-4"/>
    <property type="match status" value="1"/>
</dbReference>
<evidence type="ECO:0000256" key="10">
    <source>
        <dbReference type="ARBA" id="ARBA00048793"/>
    </source>
</evidence>
<gene>
    <name evidence="13" type="ORF">G6321_00003525</name>
</gene>
<evidence type="ECO:0000256" key="2">
    <source>
        <dbReference type="ARBA" id="ARBA00004994"/>
    </source>
</evidence>
<evidence type="ECO:0000256" key="9">
    <source>
        <dbReference type="ARBA" id="ARBA00032024"/>
    </source>
</evidence>
<evidence type="ECO:0000313" key="13">
    <source>
        <dbReference type="EMBL" id="UGX94315.1"/>
    </source>
</evidence>
<proteinExistence type="inferred from homology"/>
<sequence length="345" mass="36750">MAACVMLLPGDITGSGTGHHTMRICIFGAGAVGSHIAVRLARAGHEVSCVMRGAHLEAVRANGLKLRVGDSEVTAKVNASGDAAQLGPQDVVISTLKATALTGLVASIKPLLQDDTAIVFAQNGIPWWYGIGLPPRHPTPPDISFLDPGGRLRACIPKERIVGGVVFSSNEVTAPGVVQNLTPDRNRLLIGECDDRNCERITRLRGVLNDARLESPPVAEIREAIWSKLLTNMSLSVLCLLTGQTARGVRDDPAFAEVIPRMLNEANDIAQHFIPEVKRVTRSGPAPNHKPSLLQDYELGRAMEIDVLVKAPAAFARTAGLSTPTLDLIAALAIQKARDKGLYSA</sequence>
<dbReference type="Pfam" id="PF08546">
    <property type="entry name" value="ApbA_C"/>
    <property type="match status" value="1"/>
</dbReference>
<dbReference type="InterPro" id="IPR036291">
    <property type="entry name" value="NAD(P)-bd_dom_sf"/>
</dbReference>
<dbReference type="InterPro" id="IPR008927">
    <property type="entry name" value="6-PGluconate_DH-like_C_sf"/>
</dbReference>
<dbReference type="InterPro" id="IPR013328">
    <property type="entry name" value="6PGD_dom2"/>
</dbReference>
<evidence type="ECO:0000259" key="11">
    <source>
        <dbReference type="Pfam" id="PF02558"/>
    </source>
</evidence>
<dbReference type="FunFam" id="3.40.50.720:FF:000307">
    <property type="entry name" value="2-dehydropantoate 2-reductase"/>
    <property type="match status" value="1"/>
</dbReference>
<dbReference type="InterPro" id="IPR051402">
    <property type="entry name" value="KPR-Related"/>
</dbReference>
<reference evidence="13 14" key="2">
    <citation type="journal article" date="2022" name="Int. J. Syst. Evol. Microbiol.">
        <title>Strains of Bradyrhizobium barranii sp. nov. associated with legumes native to Canada are symbionts of soybeans and belong to different subspecies (subsp. barranii subsp. nov. and subsp. apii subsp. nov.) and symbiovars (sv. glycinearum and sv. septentrionale).</title>
        <authorList>
            <person name="Bromfield E.S.P."/>
            <person name="Cloutier S."/>
            <person name="Wasai-Hara S."/>
            <person name="Minamisawa K."/>
        </authorList>
    </citation>
    <scope>NUCLEOTIDE SEQUENCE [LARGE SCALE GENOMIC DNA]</scope>
    <source>
        <strain evidence="13 14">323S2</strain>
    </source>
</reference>
<accession>A0A9X9YTR0</accession>
<dbReference type="EMBL" id="CP088280">
    <property type="protein sequence ID" value="UGX94315.1"/>
    <property type="molecule type" value="Genomic_DNA"/>
</dbReference>
<keyword evidence="8" id="KW-0560">Oxidoreductase</keyword>
<comment type="function">
    <text evidence="1">Catalyzes the NADPH-dependent reduction of ketopantoate into pantoic acid.</text>
</comment>
<organism evidence="13 14">
    <name type="scientific">Bradyrhizobium barranii subsp. barranii</name>
    <dbReference type="NCBI Taxonomy" id="2823807"/>
    <lineage>
        <taxon>Bacteria</taxon>
        <taxon>Pseudomonadati</taxon>
        <taxon>Pseudomonadota</taxon>
        <taxon>Alphaproteobacteria</taxon>
        <taxon>Hyphomicrobiales</taxon>
        <taxon>Nitrobacteraceae</taxon>
        <taxon>Bradyrhizobium</taxon>
        <taxon>Bradyrhizobium barranii</taxon>
    </lineage>
</organism>
<evidence type="ECO:0000256" key="6">
    <source>
        <dbReference type="ARBA" id="ARBA00022655"/>
    </source>
</evidence>
<feature type="domain" description="Ketopantoate reductase N-terminal" evidence="11">
    <location>
        <begin position="24"/>
        <end position="125"/>
    </location>
</feature>
<dbReference type="GO" id="GO:0005737">
    <property type="term" value="C:cytoplasm"/>
    <property type="evidence" value="ECO:0007669"/>
    <property type="project" value="TreeGrafter"/>
</dbReference>